<proteinExistence type="inferred from homology"/>
<reference evidence="6" key="1">
    <citation type="journal article" date="2017" name="bioRxiv">
        <title>Comparative analysis of the genomes of Stylophora pistillata and Acropora digitifera provides evidence for extensive differences between species of corals.</title>
        <authorList>
            <person name="Voolstra C.R."/>
            <person name="Li Y."/>
            <person name="Liew Y.J."/>
            <person name="Baumgarten S."/>
            <person name="Zoccola D."/>
            <person name="Flot J.-F."/>
            <person name="Tambutte S."/>
            <person name="Allemand D."/>
            <person name="Aranda M."/>
        </authorList>
    </citation>
    <scope>NUCLEOTIDE SEQUENCE [LARGE SCALE GENOMIC DNA]</scope>
</reference>
<keyword evidence="4" id="KW-0187">Copper transport</keyword>
<keyword evidence="6" id="KW-1185">Reference proteome</keyword>
<accession>A0A2B4SFN7</accession>
<dbReference type="AlphaFoldDB" id="A0A2B4SFN7"/>
<evidence type="ECO:0000256" key="3">
    <source>
        <dbReference type="ARBA" id="ARBA00023136"/>
    </source>
</evidence>
<name>A0A2B4SFN7_STYPI</name>
<evidence type="ECO:0000256" key="4">
    <source>
        <dbReference type="RuleBase" id="RU367022"/>
    </source>
</evidence>
<evidence type="ECO:0000313" key="5">
    <source>
        <dbReference type="EMBL" id="PFX27255.1"/>
    </source>
</evidence>
<dbReference type="GO" id="GO:0005375">
    <property type="term" value="F:copper ion transmembrane transporter activity"/>
    <property type="evidence" value="ECO:0007669"/>
    <property type="project" value="UniProtKB-UniRule"/>
</dbReference>
<feature type="transmembrane region" description="Helical" evidence="4">
    <location>
        <begin position="24"/>
        <end position="41"/>
    </location>
</feature>
<feature type="transmembrane region" description="Helical" evidence="4">
    <location>
        <begin position="85"/>
        <end position="102"/>
    </location>
</feature>
<dbReference type="Proteomes" id="UP000225706">
    <property type="component" value="Unassembled WGS sequence"/>
</dbReference>
<keyword evidence="3 4" id="KW-0472">Membrane</keyword>
<dbReference type="PANTHER" id="PTHR12483">
    <property type="entry name" value="SOLUTE CARRIER FAMILY 31 COPPER TRANSPORTERS"/>
    <property type="match status" value="1"/>
</dbReference>
<dbReference type="PANTHER" id="PTHR12483:SF115">
    <property type="entry name" value="COPPER TRANSPORT PROTEIN"/>
    <property type="match status" value="1"/>
</dbReference>
<evidence type="ECO:0000313" key="6">
    <source>
        <dbReference type="Proteomes" id="UP000225706"/>
    </source>
</evidence>
<dbReference type="OrthoDB" id="161814at2759"/>
<evidence type="ECO:0000256" key="1">
    <source>
        <dbReference type="ARBA" id="ARBA00022692"/>
    </source>
</evidence>
<sequence length="163" mass="18646">MHFSEGFQTFVIVREWKITSSGDVGGSFLAVFALAVLYECFKGLHCTLQQRLRNRSYRSTTSVLKTRLHTFIKCRDLVTQFSKTCLFVTELAFAYFLMLVAMTYNTSLFAAVVTGRGVGYFLATPLVNTYIISDKEGSDYRKYRRDSQSTIRKREPLLKGTDI</sequence>
<gene>
    <name evidence="5" type="primary">Slc31a1</name>
    <name evidence="5" type="ORF">AWC38_SpisGene8024</name>
</gene>
<dbReference type="Pfam" id="PF04145">
    <property type="entry name" value="Ctr"/>
    <property type="match status" value="1"/>
</dbReference>
<dbReference type="EMBL" id="LSMT01000107">
    <property type="protein sequence ID" value="PFX27255.1"/>
    <property type="molecule type" value="Genomic_DNA"/>
</dbReference>
<comment type="subcellular location">
    <subcellularLocation>
        <location evidence="4">Membrane</location>
        <topology evidence="4">Multi-pass membrane protein</topology>
    </subcellularLocation>
</comment>
<keyword evidence="4" id="KW-0186">Copper</keyword>
<keyword evidence="2 4" id="KW-1133">Transmembrane helix</keyword>
<dbReference type="InterPro" id="IPR007274">
    <property type="entry name" value="Cop_transporter"/>
</dbReference>
<keyword evidence="4" id="KW-0406">Ion transport</keyword>
<keyword evidence="1 4" id="KW-0812">Transmembrane</keyword>
<keyword evidence="4" id="KW-0813">Transport</keyword>
<comment type="similarity">
    <text evidence="4">Belongs to the copper transporter (Ctr) (TC 1.A.56) family. SLC31A subfamily.</text>
</comment>
<dbReference type="GO" id="GO:0016020">
    <property type="term" value="C:membrane"/>
    <property type="evidence" value="ECO:0007669"/>
    <property type="project" value="UniProtKB-SubCell"/>
</dbReference>
<comment type="caution">
    <text evidence="5">The sequence shown here is derived from an EMBL/GenBank/DDBJ whole genome shotgun (WGS) entry which is preliminary data.</text>
</comment>
<organism evidence="5 6">
    <name type="scientific">Stylophora pistillata</name>
    <name type="common">Smooth cauliflower coral</name>
    <dbReference type="NCBI Taxonomy" id="50429"/>
    <lineage>
        <taxon>Eukaryota</taxon>
        <taxon>Metazoa</taxon>
        <taxon>Cnidaria</taxon>
        <taxon>Anthozoa</taxon>
        <taxon>Hexacorallia</taxon>
        <taxon>Scleractinia</taxon>
        <taxon>Astrocoeniina</taxon>
        <taxon>Pocilloporidae</taxon>
        <taxon>Stylophora</taxon>
    </lineage>
</organism>
<evidence type="ECO:0000256" key="2">
    <source>
        <dbReference type="ARBA" id="ARBA00022989"/>
    </source>
</evidence>
<protein>
    <recommendedName>
        <fullName evidence="4">Copper transport protein</fullName>
    </recommendedName>
</protein>